<dbReference type="GO" id="GO:0006355">
    <property type="term" value="P:regulation of DNA-templated transcription"/>
    <property type="evidence" value="ECO:0007669"/>
    <property type="project" value="InterPro"/>
</dbReference>
<evidence type="ECO:0000256" key="1">
    <source>
        <dbReference type="ARBA" id="ARBA00022741"/>
    </source>
</evidence>
<gene>
    <name evidence="4" type="ORF">MMAD_17300</name>
</gene>
<dbReference type="KEGG" id="mmag:MMAD_17300"/>
<dbReference type="PROSITE" id="PS00622">
    <property type="entry name" value="HTH_LUXR_1"/>
    <property type="match status" value="1"/>
</dbReference>
<evidence type="ECO:0000259" key="3">
    <source>
        <dbReference type="PROSITE" id="PS50043"/>
    </source>
</evidence>
<dbReference type="InterPro" id="IPR000792">
    <property type="entry name" value="Tscrpt_reg_LuxR_C"/>
</dbReference>
<dbReference type="GO" id="GO:0005524">
    <property type="term" value="F:ATP binding"/>
    <property type="evidence" value="ECO:0007669"/>
    <property type="project" value="UniProtKB-KW"/>
</dbReference>
<evidence type="ECO:0000313" key="5">
    <source>
        <dbReference type="Proteomes" id="UP000466517"/>
    </source>
</evidence>
<dbReference type="SUPFAM" id="SSF46894">
    <property type="entry name" value="C-terminal effector domain of the bipartite response regulators"/>
    <property type="match status" value="1"/>
</dbReference>
<keyword evidence="2" id="KW-0067">ATP-binding</keyword>
<dbReference type="SUPFAM" id="SSF48452">
    <property type="entry name" value="TPR-like"/>
    <property type="match status" value="1"/>
</dbReference>
<dbReference type="PANTHER" id="PTHR16305:SF35">
    <property type="entry name" value="TRANSCRIPTIONAL ACTIVATOR DOMAIN"/>
    <property type="match status" value="1"/>
</dbReference>
<dbReference type="InterPro" id="IPR011990">
    <property type="entry name" value="TPR-like_helical_dom_sf"/>
</dbReference>
<dbReference type="GO" id="GO:0005737">
    <property type="term" value="C:cytoplasm"/>
    <property type="evidence" value="ECO:0007669"/>
    <property type="project" value="TreeGrafter"/>
</dbReference>
<name>A0A7I7XDG7_9MYCO</name>
<protein>
    <submittedName>
        <fullName evidence="4">Transcriptional regulator</fullName>
    </submittedName>
</protein>
<dbReference type="SUPFAM" id="SSF52540">
    <property type="entry name" value="P-loop containing nucleoside triphosphate hydrolases"/>
    <property type="match status" value="1"/>
</dbReference>
<dbReference type="PROSITE" id="PS50043">
    <property type="entry name" value="HTH_LUXR_2"/>
    <property type="match status" value="1"/>
</dbReference>
<dbReference type="InterPro" id="IPR036388">
    <property type="entry name" value="WH-like_DNA-bd_sf"/>
</dbReference>
<proteinExistence type="predicted"/>
<keyword evidence="1" id="KW-0547">Nucleotide-binding</keyword>
<dbReference type="GO" id="GO:0004016">
    <property type="term" value="F:adenylate cyclase activity"/>
    <property type="evidence" value="ECO:0007669"/>
    <property type="project" value="TreeGrafter"/>
</dbReference>
<keyword evidence="5" id="KW-1185">Reference proteome</keyword>
<dbReference type="PANTHER" id="PTHR16305">
    <property type="entry name" value="TESTICULAR SOLUBLE ADENYLYL CYCLASE"/>
    <property type="match status" value="1"/>
</dbReference>
<dbReference type="Gene3D" id="1.10.10.10">
    <property type="entry name" value="Winged helix-like DNA-binding domain superfamily/Winged helix DNA-binding domain"/>
    <property type="match status" value="1"/>
</dbReference>
<dbReference type="SMART" id="SM00421">
    <property type="entry name" value="HTH_LUXR"/>
    <property type="match status" value="1"/>
</dbReference>
<dbReference type="AlphaFoldDB" id="A0A7I7XDG7"/>
<reference evidence="4 5" key="1">
    <citation type="journal article" date="2019" name="Emerg. Microbes Infect.">
        <title>Comprehensive subspecies identification of 175 nontuberculous mycobacteria species based on 7547 genomic profiles.</title>
        <authorList>
            <person name="Matsumoto Y."/>
            <person name="Kinjo T."/>
            <person name="Motooka D."/>
            <person name="Nabeya D."/>
            <person name="Jung N."/>
            <person name="Uechi K."/>
            <person name="Horii T."/>
            <person name="Iida T."/>
            <person name="Fujita J."/>
            <person name="Nakamura S."/>
        </authorList>
    </citation>
    <scope>NUCLEOTIDE SEQUENCE [LARGE SCALE GENOMIC DNA]</scope>
    <source>
        <strain evidence="4 5">JCM 13574</strain>
    </source>
</reference>
<dbReference type="CDD" id="cd06170">
    <property type="entry name" value="LuxR_C_like"/>
    <property type="match status" value="1"/>
</dbReference>
<evidence type="ECO:0000313" key="4">
    <source>
        <dbReference type="EMBL" id="BBZ27435.1"/>
    </source>
</evidence>
<dbReference type="InterPro" id="IPR041664">
    <property type="entry name" value="AAA_16"/>
</dbReference>
<dbReference type="InterPro" id="IPR027417">
    <property type="entry name" value="P-loop_NTPase"/>
</dbReference>
<dbReference type="Pfam" id="PF00196">
    <property type="entry name" value="GerE"/>
    <property type="match status" value="1"/>
</dbReference>
<dbReference type="Gene3D" id="1.25.40.10">
    <property type="entry name" value="Tetratricopeptide repeat domain"/>
    <property type="match status" value="1"/>
</dbReference>
<organism evidence="4 5">
    <name type="scientific">Mycolicibacterium madagascariense</name>
    <dbReference type="NCBI Taxonomy" id="212765"/>
    <lineage>
        <taxon>Bacteria</taxon>
        <taxon>Bacillati</taxon>
        <taxon>Actinomycetota</taxon>
        <taxon>Actinomycetes</taxon>
        <taxon>Mycobacteriales</taxon>
        <taxon>Mycobacteriaceae</taxon>
        <taxon>Mycolicibacterium</taxon>
    </lineage>
</organism>
<dbReference type="GO" id="GO:0003677">
    <property type="term" value="F:DNA binding"/>
    <property type="evidence" value="ECO:0007669"/>
    <property type="project" value="InterPro"/>
</dbReference>
<dbReference type="PRINTS" id="PR00038">
    <property type="entry name" value="HTHLUXR"/>
</dbReference>
<dbReference type="Proteomes" id="UP000466517">
    <property type="component" value="Chromosome"/>
</dbReference>
<feature type="domain" description="HTH luxR-type" evidence="3">
    <location>
        <begin position="845"/>
        <end position="910"/>
    </location>
</feature>
<dbReference type="Pfam" id="PF13191">
    <property type="entry name" value="AAA_16"/>
    <property type="match status" value="1"/>
</dbReference>
<accession>A0A7I7XDG7</accession>
<sequence length="921" mass="98581">MNGTDDAARMTAFLTAAASRPAGLLIEGEPGIGRTTTWLAGAEQARRAGFRVLSARAVRDEQQRPFGVASQLIGDVEPEVLLALPTLQRQAAEQTLWGRGGDDRGHDRRAVVAAFTAIVNALAEATPVLIAIDDVQWIDDATRDLLAFAGRRLRGPVGVLLTERATADGAASWLVLDSPDAVTRLRVSPMEPSRLQRLITDRLGRPFPRATMVRIAETSGGNPFYALELASIAGVSGPAPAALTPALAELVRLRVGHFDDEVGRVLLAAACQQDPTVDVLAAMTSTSVDRIVALLEEPETQGVVSIEGNRVRFTHPVLSHGVHSQAPPELRREMHRALADLATTQEQRARHLALAADGADPDTLGALDEAADAVDRGGDPTTAAELVEMAIGLGGDTPARRLAGARFHLSAGDLDRSRALAEAAVAGLAPGGARVGARLLVAATLMCRGEFETAATVLQHAMADAGEQTKPLLHTHLSSAMVQSSLGNDDVAQRHSLQAITHAERLGDPHLISQSLAVHVALRTRRGLGLDRHTLDRAIALEDRDVPTPAPFSASAVDAVAPAWLGRLGESESKLRSLLAQSATRGSEPDVQWLQFHAAMVDVWLGRYADAARLAEEMRTRAAQLGGMHVRVLAAVPAALAAAYTGREQDARREIAEALAESALPDGRWRTTWPPVVLGFLEVSLGNYEQGLGVLRPLLSHWQHAEDSDMTMHFVIPDAIEAMVALDDLDEADALAELMERDGARLRHPWLLATAARCRSMVLAARGDLAGAERAALRAMAAHEGDTVPFERARTQLLLAELQRRLRRRQAARTTIEGALATFDALGTPAWSARASAELARIQVLRGQEPDLTASEQRVAELAAAGMSNKDIAAALFISPKTVESNLGRSYRKLGVRTRVELARRLQADQPRPDRATDGDD</sequence>
<evidence type="ECO:0000256" key="2">
    <source>
        <dbReference type="ARBA" id="ARBA00022840"/>
    </source>
</evidence>
<dbReference type="InterPro" id="IPR016032">
    <property type="entry name" value="Sig_transdc_resp-reg_C-effctor"/>
</dbReference>
<dbReference type="EMBL" id="AP022610">
    <property type="protein sequence ID" value="BBZ27435.1"/>
    <property type="molecule type" value="Genomic_DNA"/>
</dbReference>